<dbReference type="Proteomes" id="UP001476798">
    <property type="component" value="Unassembled WGS sequence"/>
</dbReference>
<sequence>MLSSTTTTSPGKSFLTENSSLGSEADGLCMMLRSFSLRNGSADTVTLFILHSVSWLWSSSPFRPRTVVVCAVRSHSSHSSRSSSGVGSMFRLAISVAPFFPLSPSSLFLLQAA</sequence>
<evidence type="ECO:0000313" key="2">
    <source>
        <dbReference type="Proteomes" id="UP001476798"/>
    </source>
</evidence>
<gene>
    <name evidence="1" type="ORF">GOODEAATRI_024342</name>
</gene>
<accession>A0ABV0NNW1</accession>
<organism evidence="1 2">
    <name type="scientific">Goodea atripinnis</name>
    <dbReference type="NCBI Taxonomy" id="208336"/>
    <lineage>
        <taxon>Eukaryota</taxon>
        <taxon>Metazoa</taxon>
        <taxon>Chordata</taxon>
        <taxon>Craniata</taxon>
        <taxon>Vertebrata</taxon>
        <taxon>Euteleostomi</taxon>
        <taxon>Actinopterygii</taxon>
        <taxon>Neopterygii</taxon>
        <taxon>Teleostei</taxon>
        <taxon>Neoteleostei</taxon>
        <taxon>Acanthomorphata</taxon>
        <taxon>Ovalentaria</taxon>
        <taxon>Atherinomorphae</taxon>
        <taxon>Cyprinodontiformes</taxon>
        <taxon>Goodeidae</taxon>
        <taxon>Goodea</taxon>
    </lineage>
</organism>
<name>A0ABV0NNW1_9TELE</name>
<proteinExistence type="predicted"/>
<dbReference type="EMBL" id="JAHRIO010042690">
    <property type="protein sequence ID" value="MEQ2172736.1"/>
    <property type="molecule type" value="Genomic_DNA"/>
</dbReference>
<evidence type="ECO:0000313" key="1">
    <source>
        <dbReference type="EMBL" id="MEQ2172736.1"/>
    </source>
</evidence>
<reference evidence="1 2" key="1">
    <citation type="submission" date="2021-06" db="EMBL/GenBank/DDBJ databases">
        <authorList>
            <person name="Palmer J.M."/>
        </authorList>
    </citation>
    <scope>NUCLEOTIDE SEQUENCE [LARGE SCALE GENOMIC DNA]</scope>
    <source>
        <strain evidence="1 2">GA_2019</strain>
        <tissue evidence="1">Muscle</tissue>
    </source>
</reference>
<protein>
    <submittedName>
        <fullName evidence="1">Uncharacterized protein</fullName>
    </submittedName>
</protein>
<comment type="caution">
    <text evidence="1">The sequence shown here is derived from an EMBL/GenBank/DDBJ whole genome shotgun (WGS) entry which is preliminary data.</text>
</comment>
<keyword evidence="2" id="KW-1185">Reference proteome</keyword>